<dbReference type="AlphaFoldDB" id="I2C3K2"/>
<dbReference type="Proteomes" id="UP000002878">
    <property type="component" value="Chromosome"/>
</dbReference>
<evidence type="ECO:0000313" key="1">
    <source>
        <dbReference type="EMBL" id="AFJ61226.1"/>
    </source>
</evidence>
<dbReference type="HOGENOM" id="CLU_3339509_0_0_9"/>
<dbReference type="EMBL" id="CP003332">
    <property type="protein sequence ID" value="AFJ61226.1"/>
    <property type="molecule type" value="Genomic_DNA"/>
</dbReference>
<evidence type="ECO:0000313" key="2">
    <source>
        <dbReference type="Proteomes" id="UP000002878"/>
    </source>
</evidence>
<protein>
    <submittedName>
        <fullName evidence="1">Uncharacterized protein</fullName>
    </submittedName>
</protein>
<gene>
    <name evidence="1" type="ORF">MUS_1199</name>
</gene>
<dbReference type="KEGG" id="bqy:MUS_1199"/>
<reference evidence="1 2" key="1">
    <citation type="journal article" date="2012" name="J. Biotechnol.">
        <title>Genome sequence of the plant growth promoting strain Bacillus amyloliquefaciens subsp. plantarum B9601-Y2 and expression of mersacidin and other secondary metabolites.</title>
        <authorList>
            <person name="He P."/>
            <person name="Hao K."/>
            <person name="Blom J."/>
            <person name="Ruckert C."/>
            <person name="Vater J."/>
            <person name="Mao Z."/>
            <person name="Wu Y."/>
            <person name="Hou M."/>
            <person name="He P."/>
            <person name="He Y."/>
            <person name="Borriss R."/>
        </authorList>
    </citation>
    <scope>NUCLEOTIDE SEQUENCE [LARGE SCALE GENOMIC DNA]</scope>
    <source>
        <strain evidence="1">Y2</strain>
    </source>
</reference>
<name>I2C3K2_BACAY</name>
<organism evidence="1 2">
    <name type="scientific">Bacillus amyloliquefaciens (strain Y2)</name>
    <name type="common">Bacillus amyloliquefaciens subsp. plantarum (strain B9601-Y2)</name>
    <dbReference type="NCBI Taxonomy" id="1155777"/>
    <lineage>
        <taxon>Bacteria</taxon>
        <taxon>Bacillati</taxon>
        <taxon>Bacillota</taxon>
        <taxon>Bacilli</taxon>
        <taxon>Bacillales</taxon>
        <taxon>Bacillaceae</taxon>
        <taxon>Bacillus</taxon>
        <taxon>Bacillus amyloliquefaciens group</taxon>
    </lineage>
</organism>
<sequence length="37" mass="4565">MLSLRHMKPRLSRRGFFICTKKSRLRKESAFFNDHNR</sequence>
<proteinExistence type="predicted"/>
<accession>I2C3K2</accession>